<dbReference type="eggNOG" id="COG0389">
    <property type="taxonomic scope" value="Bacteria"/>
</dbReference>
<dbReference type="EMBL" id="AP012320">
    <property type="protein sequence ID" value="BAL96762.1"/>
    <property type="molecule type" value="Genomic_DNA"/>
</dbReference>
<sequence>MFWIALHAPRLSLESWRATLGPAEQERPLALVAAHRIAVVDRLAAERGVQPGMRRGTALALAPDLVHGEADPVRDAAALTALAHAALAFTPMVVPEPPATVLLEVAASLRCFGGGPRLLQRLQAAVEPLGHTLGIASAPTARGASLLARWRGDQAGFMLVPGDRLVALQALLAGAPLALLDAGREPAAALQGMGVRTLGELQSLPRDGVARRFGSPLLDELDQLLGRRADPREPIVPPAVFESRLELFARADTTAQVLHGALVLLARLVAWAQARQVRIAAFTLGMRHDRHRGDAPPATRLRLELAEPSLDSGHLQLLLRERLGRLELVAPTLELELECRETVHAPAPNAELFPSRQGQAQGLLRLLERLRARLGDEQVLRLAPQPDHRPECGTRLLPLGSAPARPVPAGRRSRRAPSAPPPPEPSAAPPVPETDPAQALIASLLARAAPVVPEAARRRRAALHRPVWLLDAAQPLPERHERPQWQGRPLRVLAGPERIESGWWDGGLAVRDYFVAQAEDGALVWVYRERLPADDAAGGWYLQGWFG</sequence>
<keyword evidence="1" id="KW-0227">DNA damage</keyword>
<dbReference type="KEGG" id="rge:RGE_34230"/>
<dbReference type="PANTHER" id="PTHR35369">
    <property type="entry name" value="BLR3025 PROTEIN-RELATED"/>
    <property type="match status" value="1"/>
</dbReference>
<evidence type="ECO:0000256" key="2">
    <source>
        <dbReference type="SAM" id="MobiDB-lite"/>
    </source>
</evidence>
<dbReference type="CDD" id="cd03468">
    <property type="entry name" value="PolY_like"/>
    <property type="match status" value="1"/>
</dbReference>
<dbReference type="HOGENOM" id="CLU_028184_0_0_4"/>
<feature type="region of interest" description="Disordered" evidence="2">
    <location>
        <begin position="381"/>
        <end position="434"/>
    </location>
</feature>
<evidence type="ECO:0000256" key="1">
    <source>
        <dbReference type="ARBA" id="ARBA00022763"/>
    </source>
</evidence>
<name>I0HUS5_RUBGI</name>
<dbReference type="InterPro" id="IPR043502">
    <property type="entry name" value="DNA/RNA_pol_sf"/>
</dbReference>
<dbReference type="GO" id="GO:0006281">
    <property type="term" value="P:DNA repair"/>
    <property type="evidence" value="ECO:0007669"/>
    <property type="project" value="TreeGrafter"/>
</dbReference>
<feature type="compositionally biased region" description="Low complexity" evidence="2">
    <location>
        <begin position="400"/>
        <end position="410"/>
    </location>
</feature>
<reference evidence="3 4" key="1">
    <citation type="journal article" date="2012" name="J. Bacteriol.">
        <title>Complete genome sequence of phototrophic betaproteobacterium Rubrivivax gelatinosus IL144.</title>
        <authorList>
            <person name="Nagashima S."/>
            <person name="Kamimura A."/>
            <person name="Shimizu T."/>
            <person name="Nakamura-isaki S."/>
            <person name="Aono E."/>
            <person name="Sakamoto K."/>
            <person name="Ichikawa N."/>
            <person name="Nakazawa H."/>
            <person name="Sekine M."/>
            <person name="Yamazaki S."/>
            <person name="Fujita N."/>
            <person name="Shimada K."/>
            <person name="Hanada S."/>
            <person name="Nagashima K.V.P."/>
        </authorList>
    </citation>
    <scope>NUCLEOTIDE SEQUENCE [LARGE SCALE GENOMIC DNA]</scope>
    <source>
        <strain evidence="4">NBRC 100245 / IL144</strain>
    </source>
</reference>
<protein>
    <recommendedName>
        <fullName evidence="5">Protein ImuB</fullName>
    </recommendedName>
</protein>
<accession>I0HUS5</accession>
<dbReference type="InterPro" id="IPR050356">
    <property type="entry name" value="SulA_CellDiv_inhibitor"/>
</dbReference>
<evidence type="ECO:0008006" key="5">
    <source>
        <dbReference type="Google" id="ProtNLM"/>
    </source>
</evidence>
<organism evidence="3 4">
    <name type="scientific">Rubrivivax gelatinosus (strain NBRC 100245 / IL144)</name>
    <dbReference type="NCBI Taxonomy" id="983917"/>
    <lineage>
        <taxon>Bacteria</taxon>
        <taxon>Pseudomonadati</taxon>
        <taxon>Pseudomonadota</taxon>
        <taxon>Betaproteobacteria</taxon>
        <taxon>Burkholderiales</taxon>
        <taxon>Sphaerotilaceae</taxon>
        <taxon>Rubrivivax</taxon>
    </lineage>
</organism>
<dbReference type="SUPFAM" id="SSF56672">
    <property type="entry name" value="DNA/RNA polymerases"/>
    <property type="match status" value="1"/>
</dbReference>
<gene>
    <name evidence="3" type="ordered locus">RGE_34230</name>
</gene>
<evidence type="ECO:0000313" key="3">
    <source>
        <dbReference type="EMBL" id="BAL96762.1"/>
    </source>
</evidence>
<dbReference type="PATRIC" id="fig|983917.3.peg.3347"/>
<evidence type="ECO:0000313" key="4">
    <source>
        <dbReference type="Proteomes" id="UP000007883"/>
    </source>
</evidence>
<dbReference type="STRING" id="983917.RGE_34230"/>
<dbReference type="RefSeq" id="WP_014429620.1">
    <property type="nucleotide sequence ID" value="NC_017075.1"/>
</dbReference>
<dbReference type="AlphaFoldDB" id="I0HUS5"/>
<feature type="compositionally biased region" description="Pro residues" evidence="2">
    <location>
        <begin position="418"/>
        <end position="433"/>
    </location>
</feature>
<dbReference type="PANTHER" id="PTHR35369:SF2">
    <property type="entry name" value="BLR3025 PROTEIN"/>
    <property type="match status" value="1"/>
</dbReference>
<keyword evidence="4" id="KW-1185">Reference proteome</keyword>
<dbReference type="Proteomes" id="UP000007883">
    <property type="component" value="Chromosome"/>
</dbReference>
<proteinExistence type="predicted"/>